<dbReference type="AlphaFoldDB" id="A0A1A2NIM0"/>
<dbReference type="RefSeq" id="WP_064924242.1">
    <property type="nucleotide sequence ID" value="NZ_LZJK01000159.1"/>
</dbReference>
<dbReference type="Proteomes" id="UP000093943">
    <property type="component" value="Unassembled WGS sequence"/>
</dbReference>
<proteinExistence type="predicted"/>
<protein>
    <submittedName>
        <fullName evidence="1">Uncharacterized protein</fullName>
    </submittedName>
</protein>
<gene>
    <name evidence="1" type="ORF">A5710_17725</name>
</gene>
<evidence type="ECO:0000313" key="2">
    <source>
        <dbReference type="Proteomes" id="UP000093943"/>
    </source>
</evidence>
<reference evidence="2" key="1">
    <citation type="submission" date="2016-06" db="EMBL/GenBank/DDBJ databases">
        <authorList>
            <person name="Sutton G."/>
            <person name="Brinkac L."/>
            <person name="Sanka R."/>
            <person name="Adams M."/>
            <person name="Lau E."/>
            <person name="Sam S."/>
            <person name="Sreng N."/>
            <person name="Him V."/>
            <person name="Kerleguer A."/>
            <person name="Cheng S."/>
        </authorList>
    </citation>
    <scope>NUCLEOTIDE SEQUENCE [LARGE SCALE GENOMIC DNA]</scope>
    <source>
        <strain evidence="2">E1876</strain>
    </source>
</reference>
<dbReference type="SUPFAM" id="SSF46689">
    <property type="entry name" value="Homeodomain-like"/>
    <property type="match status" value="1"/>
</dbReference>
<sequence length="97" mass="11138">MTERTPFQFAIDNPAVRRDIALAVADGVSPEQLAEEFNISESTVRSYAAEWEGVQRRIRSLDAWERESIIHACARGGRRRWERELGPEVIRQLLDEG</sequence>
<dbReference type="InterPro" id="IPR009057">
    <property type="entry name" value="Homeodomain-like_sf"/>
</dbReference>
<comment type="caution">
    <text evidence="1">The sequence shown here is derived from an EMBL/GenBank/DDBJ whole genome shotgun (WGS) entry which is preliminary data.</text>
</comment>
<name>A0A1A2NIM0_MYCSD</name>
<dbReference type="Pfam" id="PF13384">
    <property type="entry name" value="HTH_23"/>
    <property type="match status" value="1"/>
</dbReference>
<dbReference type="OrthoDB" id="4763140at2"/>
<evidence type="ECO:0000313" key="1">
    <source>
        <dbReference type="EMBL" id="OBI31590.1"/>
    </source>
</evidence>
<accession>A0A1A2NIM0</accession>
<dbReference type="InterPro" id="IPR036388">
    <property type="entry name" value="WH-like_DNA-bd_sf"/>
</dbReference>
<dbReference type="EMBL" id="LZKG01000056">
    <property type="protein sequence ID" value="OBI31590.1"/>
    <property type="molecule type" value="Genomic_DNA"/>
</dbReference>
<organism evidence="1 2">
    <name type="scientific">Mycolicibacter sinensis (strain JDM601)</name>
    <name type="common">Mycobacterium sinense</name>
    <dbReference type="NCBI Taxonomy" id="875328"/>
    <lineage>
        <taxon>Bacteria</taxon>
        <taxon>Bacillati</taxon>
        <taxon>Actinomycetota</taxon>
        <taxon>Actinomycetes</taxon>
        <taxon>Mycobacteriales</taxon>
        <taxon>Mycobacteriaceae</taxon>
        <taxon>Mycolicibacter</taxon>
    </lineage>
</organism>
<dbReference type="Gene3D" id="1.10.10.10">
    <property type="entry name" value="Winged helix-like DNA-binding domain superfamily/Winged helix DNA-binding domain"/>
    <property type="match status" value="1"/>
</dbReference>